<dbReference type="VEuPathDB" id="FungiDB:CCM_02392"/>
<dbReference type="Gene3D" id="1.10.579.10">
    <property type="entry name" value="DNA Cyclobutane Dipyrimidine Photolyase, subunit A, domain 3"/>
    <property type="match status" value="1"/>
</dbReference>
<dbReference type="PANTHER" id="PTHR11455:SF9">
    <property type="entry name" value="CRYPTOCHROME CIRCADIAN CLOCK 5 ISOFORM X1"/>
    <property type="match status" value="1"/>
</dbReference>
<evidence type="ECO:0000256" key="2">
    <source>
        <dbReference type="ARBA" id="ARBA00022630"/>
    </source>
</evidence>
<dbReference type="OrthoDB" id="435881at2759"/>
<dbReference type="Proteomes" id="UP000001610">
    <property type="component" value="Unassembled WGS sequence"/>
</dbReference>
<gene>
    <name evidence="7" type="ORF">CCM_02392</name>
</gene>
<feature type="compositionally biased region" description="Polar residues" evidence="5">
    <location>
        <begin position="148"/>
        <end position="159"/>
    </location>
</feature>
<keyword evidence="8" id="KW-1185">Reference proteome</keyword>
<feature type="binding site" evidence="4">
    <location>
        <begin position="276"/>
        <end position="280"/>
    </location>
    <ligand>
        <name>FAD</name>
        <dbReference type="ChEBI" id="CHEBI:57692"/>
    </ligand>
</feature>
<dbReference type="EMBL" id="JH126400">
    <property type="protein sequence ID" value="EGX94121.1"/>
    <property type="molecule type" value="Genomic_DNA"/>
</dbReference>
<name>G3J9J5_CORMM</name>
<dbReference type="GeneID" id="18164419"/>
<dbReference type="SUPFAM" id="SSF48173">
    <property type="entry name" value="Cryptochrome/photolyase FAD-binding domain"/>
    <property type="match status" value="1"/>
</dbReference>
<dbReference type="PANTHER" id="PTHR11455">
    <property type="entry name" value="CRYPTOCHROME"/>
    <property type="match status" value="1"/>
</dbReference>
<dbReference type="AlphaFoldDB" id="G3J9J5"/>
<sequence length="902" mass="100848">MAKSRVIYWFRTDLRLHDSPALKAALDLDPEVLWPIFTWDPHYVYRARGGLNRWQFLLDCQNDLSTSITKLNSKSKLFLLREAPQTVFPKIFKAWGVTHLVFEKDTDAYPLERDAIVKAAAKDAGVKVITCSGRTLWDSDAIVAKNNGKPTMSTTQLQSAGKKLGAIDRPIPAPSSLPDPGEMPLDFEHEQPTSKPDANSERRTKKDTEYRSIAGPKGDFSIETMEELGFPSATTPHKGGETRALKLLDDIAKDKKYTATFEKPKTSPAQFEPQSTTLLSPFLHFGALSVREFYWRVQDIVDKYGKGASMPPASLTGQLFFRDMYFAAQAAIGPKFTQTLGNDHCRFIPWHLPSKVDEETGLSTGEYRVDSPEAEQWFQRWKVGMTGFPWIDALMRQLRHDGWIHHLGRHSVACFLTRGGCYVDWERGAEVFEEYLLDHEPACNAGNWQWLSCTAFFSQYFRMYSPVSFPQKWDKNGDFVRRWVPELKDLSAKYIYEPWKAPLLDQKQAGVRVTGDGLSGDKDKTYPKPMFDFSKRREVCLAAMKTAYEANLLGNDERVADGSWANLFPPHGEHASIRDLEFESDNGEDADEGDASDDANTGQKRSTKLQHMPAKKQKTCCTRMALWSLLEFRPVIRETCELLRPKSMISSVIRVVCLGCPIQLYGGHLLKALERARATRLEEVLQGCLRVAAAQQSAEHRLGLDVAVVGQLAEHGHGLVCAAAPAQRHAQRQPRVGLPVGEGGTAASARVRSQNLAERRLSLGVLALLVEDLSLNGHGDGVTALDECAEALLRGRHRRVLTVPAGAGHDGDQATRGRRVPPVSGGEPERRRETAPTAAGHFHDYAAKVMQDSDSWREQLKGAVVVADMECEGGQAFIVLGWREEIEVVTPVAYERFDDGWR</sequence>
<keyword evidence="3 4" id="KW-0274">FAD</keyword>
<dbReference type="InterPro" id="IPR006050">
    <property type="entry name" value="DNA_photolyase_N"/>
</dbReference>
<feature type="compositionally biased region" description="Acidic residues" evidence="5">
    <location>
        <begin position="584"/>
        <end position="597"/>
    </location>
</feature>
<evidence type="ECO:0000256" key="1">
    <source>
        <dbReference type="ARBA" id="ARBA00005862"/>
    </source>
</evidence>
<evidence type="ECO:0000256" key="4">
    <source>
        <dbReference type="PIRSR" id="PIRSR602081-1"/>
    </source>
</evidence>
<protein>
    <submittedName>
        <fullName evidence="7">Cryptochrome-2</fullName>
    </submittedName>
</protein>
<reference evidence="7 8" key="1">
    <citation type="journal article" date="2011" name="Genome Biol.">
        <title>Genome sequence of the insect pathogenic fungus Cordyceps militaris, a valued traditional Chinese medicine.</title>
        <authorList>
            <person name="Zheng P."/>
            <person name="Xia Y."/>
            <person name="Xiao G."/>
            <person name="Xiong C."/>
            <person name="Hu X."/>
            <person name="Zhang S."/>
            <person name="Zheng H."/>
            <person name="Huang Y."/>
            <person name="Zhou Y."/>
            <person name="Wang S."/>
            <person name="Zhao G.P."/>
            <person name="Liu X."/>
            <person name="St Leger R.J."/>
            <person name="Wang C."/>
        </authorList>
    </citation>
    <scope>NUCLEOTIDE SEQUENCE [LARGE SCALE GENOMIC DNA]</scope>
    <source>
        <strain evidence="7 8">CM01</strain>
    </source>
</reference>
<dbReference type="GO" id="GO:0043153">
    <property type="term" value="P:entrainment of circadian clock by photoperiod"/>
    <property type="evidence" value="ECO:0007669"/>
    <property type="project" value="TreeGrafter"/>
</dbReference>
<dbReference type="Gene3D" id="3.40.50.620">
    <property type="entry name" value="HUPs"/>
    <property type="match status" value="1"/>
</dbReference>
<dbReference type="RefSeq" id="XP_006667607.1">
    <property type="nucleotide sequence ID" value="XM_006667544.1"/>
</dbReference>
<feature type="domain" description="Photolyase/cryptochrome alpha/beta" evidence="6">
    <location>
        <begin position="4"/>
        <end position="136"/>
    </location>
</feature>
<dbReference type="SUPFAM" id="SSF52425">
    <property type="entry name" value="Cryptochrome/photolyase, N-terminal domain"/>
    <property type="match status" value="1"/>
</dbReference>
<dbReference type="InterPro" id="IPR014729">
    <property type="entry name" value="Rossmann-like_a/b/a_fold"/>
</dbReference>
<dbReference type="Pfam" id="PF00875">
    <property type="entry name" value="DNA_photolyase"/>
    <property type="match status" value="1"/>
</dbReference>
<evidence type="ECO:0000313" key="8">
    <source>
        <dbReference type="Proteomes" id="UP000001610"/>
    </source>
</evidence>
<keyword evidence="2 4" id="KW-0285">Flavoprotein</keyword>
<dbReference type="InterPro" id="IPR005101">
    <property type="entry name" value="Cryptochr/Photolyase_FAD-bd"/>
</dbReference>
<dbReference type="PROSITE" id="PS51645">
    <property type="entry name" value="PHR_CRY_ALPHA_BETA"/>
    <property type="match status" value="1"/>
</dbReference>
<evidence type="ECO:0000313" key="7">
    <source>
        <dbReference type="EMBL" id="EGX94121.1"/>
    </source>
</evidence>
<dbReference type="Gene3D" id="1.25.40.80">
    <property type="match status" value="1"/>
</dbReference>
<dbReference type="GO" id="GO:0032922">
    <property type="term" value="P:circadian regulation of gene expression"/>
    <property type="evidence" value="ECO:0007669"/>
    <property type="project" value="TreeGrafter"/>
</dbReference>
<dbReference type="InterPro" id="IPR002081">
    <property type="entry name" value="Cryptochrome/DNA_photolyase_1"/>
</dbReference>
<evidence type="ECO:0000256" key="3">
    <source>
        <dbReference type="ARBA" id="ARBA00022827"/>
    </source>
</evidence>
<feature type="region of interest" description="Disordered" evidence="5">
    <location>
        <begin position="148"/>
        <end position="216"/>
    </location>
</feature>
<dbReference type="GO" id="GO:0003677">
    <property type="term" value="F:DNA binding"/>
    <property type="evidence" value="ECO:0007669"/>
    <property type="project" value="TreeGrafter"/>
</dbReference>
<dbReference type="KEGG" id="cmt:CCM_02392"/>
<dbReference type="InterPro" id="IPR036155">
    <property type="entry name" value="Crypto/Photolyase_N_sf"/>
</dbReference>
<dbReference type="GO" id="GO:0005634">
    <property type="term" value="C:nucleus"/>
    <property type="evidence" value="ECO:0007669"/>
    <property type="project" value="TreeGrafter"/>
</dbReference>
<feature type="region of interest" description="Disordered" evidence="5">
    <location>
        <begin position="584"/>
        <end position="612"/>
    </location>
</feature>
<dbReference type="GO" id="GO:0005737">
    <property type="term" value="C:cytoplasm"/>
    <property type="evidence" value="ECO:0007669"/>
    <property type="project" value="TreeGrafter"/>
</dbReference>
<comment type="cofactor">
    <cofactor evidence="4">
        <name>FAD</name>
        <dbReference type="ChEBI" id="CHEBI:57692"/>
    </cofactor>
    <text evidence="4">Binds 1 FAD per subunit.</text>
</comment>
<accession>G3J9J5</accession>
<feature type="region of interest" description="Disordered" evidence="5">
    <location>
        <begin position="804"/>
        <end position="837"/>
    </location>
</feature>
<dbReference type="eggNOG" id="KOG0133">
    <property type="taxonomic scope" value="Eukaryota"/>
</dbReference>
<evidence type="ECO:0000259" key="6">
    <source>
        <dbReference type="PROSITE" id="PS51645"/>
    </source>
</evidence>
<dbReference type="GO" id="GO:0071949">
    <property type="term" value="F:FAD binding"/>
    <property type="evidence" value="ECO:0007669"/>
    <property type="project" value="TreeGrafter"/>
</dbReference>
<dbReference type="HOGENOM" id="CLU_010348_3_3_1"/>
<proteinExistence type="inferred from homology"/>
<dbReference type="InParanoid" id="G3J9J5"/>
<dbReference type="STRING" id="983644.G3J9J5"/>
<comment type="similarity">
    <text evidence="1">Belongs to the DNA photolyase class-1 family.</text>
</comment>
<evidence type="ECO:0000256" key="5">
    <source>
        <dbReference type="SAM" id="MobiDB-lite"/>
    </source>
</evidence>
<feature type="compositionally biased region" description="Basic and acidic residues" evidence="5">
    <location>
        <begin position="186"/>
        <end position="210"/>
    </location>
</feature>
<dbReference type="InterPro" id="IPR036134">
    <property type="entry name" value="Crypto/Photolyase_FAD-like_sf"/>
</dbReference>
<organism evidence="7 8">
    <name type="scientific">Cordyceps militaris (strain CM01)</name>
    <name type="common">Caterpillar fungus</name>
    <dbReference type="NCBI Taxonomy" id="983644"/>
    <lineage>
        <taxon>Eukaryota</taxon>
        <taxon>Fungi</taxon>
        <taxon>Dikarya</taxon>
        <taxon>Ascomycota</taxon>
        <taxon>Pezizomycotina</taxon>
        <taxon>Sordariomycetes</taxon>
        <taxon>Hypocreomycetidae</taxon>
        <taxon>Hypocreales</taxon>
        <taxon>Cordycipitaceae</taxon>
        <taxon>Cordyceps</taxon>
    </lineage>
</organism>
<dbReference type="Pfam" id="PF03441">
    <property type="entry name" value="FAD_binding_7"/>
    <property type="match status" value="1"/>
</dbReference>
<dbReference type="GO" id="GO:0003904">
    <property type="term" value="F:deoxyribodipyrimidine photo-lyase activity"/>
    <property type="evidence" value="ECO:0007669"/>
    <property type="project" value="TreeGrafter"/>
</dbReference>